<protein>
    <submittedName>
        <fullName evidence="1">Uncharacterized protein</fullName>
    </submittedName>
</protein>
<reference evidence="1" key="2">
    <citation type="submission" date="2025-08" db="UniProtKB">
        <authorList>
            <consortium name="Ensembl"/>
        </authorList>
    </citation>
    <scope>IDENTIFICATION</scope>
</reference>
<dbReference type="AlphaFoldDB" id="A0A0D9RSG9"/>
<evidence type="ECO:0000313" key="2">
    <source>
        <dbReference type="Proteomes" id="UP000029965"/>
    </source>
</evidence>
<name>A0A0D9RSG9_CHLSB</name>
<accession>A0A0D9RSG9</accession>
<organism evidence="1 2">
    <name type="scientific">Chlorocebus sabaeus</name>
    <name type="common">Green monkey</name>
    <name type="synonym">Simia sabaea</name>
    <dbReference type="NCBI Taxonomy" id="60711"/>
    <lineage>
        <taxon>Eukaryota</taxon>
        <taxon>Metazoa</taxon>
        <taxon>Chordata</taxon>
        <taxon>Craniata</taxon>
        <taxon>Vertebrata</taxon>
        <taxon>Euteleostomi</taxon>
        <taxon>Mammalia</taxon>
        <taxon>Eutheria</taxon>
        <taxon>Euarchontoglires</taxon>
        <taxon>Primates</taxon>
        <taxon>Haplorrhini</taxon>
        <taxon>Catarrhini</taxon>
        <taxon>Cercopithecidae</taxon>
        <taxon>Cercopithecinae</taxon>
        <taxon>Chlorocebus</taxon>
    </lineage>
</organism>
<dbReference type="Proteomes" id="UP000029965">
    <property type="component" value="Chromosome X"/>
</dbReference>
<reference evidence="1 2" key="1">
    <citation type="submission" date="2014-03" db="EMBL/GenBank/DDBJ databases">
        <authorList>
            <person name="Warren W."/>
            <person name="Wilson R.K."/>
        </authorList>
    </citation>
    <scope>NUCLEOTIDE SEQUENCE</scope>
</reference>
<evidence type="ECO:0000313" key="1">
    <source>
        <dbReference type="Ensembl" id="ENSCSAP00000011558.1"/>
    </source>
</evidence>
<dbReference type="Ensembl" id="ENSCSAT00000013563.1">
    <property type="protein sequence ID" value="ENSCSAP00000011558.1"/>
    <property type="gene ID" value="ENSCSAG00000015471.1"/>
</dbReference>
<sequence length="75" mass="8207">WTSDSKFFNLWTLGLTPVVSRGLSGLQPQTKACTVGFPAFEAFGLELSHCWLPTSPVCRQPIAGVHLVIILIHSK</sequence>
<proteinExistence type="predicted"/>
<dbReference type="GeneTree" id="ENSGT00550000076385"/>
<dbReference type="EMBL" id="AQIB01151219">
    <property type="status" value="NOT_ANNOTATED_CDS"/>
    <property type="molecule type" value="Genomic_DNA"/>
</dbReference>
<dbReference type="Bgee" id="ENSCSAG00000015471">
    <property type="expression patterns" value="Expressed in blood"/>
</dbReference>
<keyword evidence="2" id="KW-1185">Reference proteome</keyword>
<reference evidence="1" key="3">
    <citation type="submission" date="2025-09" db="UniProtKB">
        <authorList>
            <consortium name="Ensembl"/>
        </authorList>
    </citation>
    <scope>IDENTIFICATION</scope>
</reference>